<dbReference type="InterPro" id="IPR038377">
    <property type="entry name" value="Na/Glc_symporter_sf"/>
</dbReference>
<keyword evidence="6 9" id="KW-0472">Membrane</keyword>
<keyword evidence="4 9" id="KW-0812">Transmembrane</keyword>
<dbReference type="Proteomes" id="UP000199126">
    <property type="component" value="Unassembled WGS sequence"/>
</dbReference>
<feature type="transmembrane region" description="Helical" evidence="9">
    <location>
        <begin position="69"/>
        <end position="95"/>
    </location>
</feature>
<evidence type="ECO:0000313" key="11">
    <source>
        <dbReference type="Proteomes" id="UP000199126"/>
    </source>
</evidence>
<keyword evidence="5 9" id="KW-1133">Transmembrane helix</keyword>
<dbReference type="GO" id="GO:0005886">
    <property type="term" value="C:plasma membrane"/>
    <property type="evidence" value="ECO:0007669"/>
    <property type="project" value="TreeGrafter"/>
</dbReference>
<feature type="region of interest" description="Disordered" evidence="8">
    <location>
        <begin position="487"/>
        <end position="511"/>
    </location>
</feature>
<evidence type="ECO:0000256" key="7">
    <source>
        <dbReference type="RuleBase" id="RU362091"/>
    </source>
</evidence>
<dbReference type="PROSITE" id="PS50283">
    <property type="entry name" value="NA_SOLUT_SYMP_3"/>
    <property type="match status" value="1"/>
</dbReference>
<feature type="transmembrane region" description="Helical" evidence="9">
    <location>
        <begin position="225"/>
        <end position="247"/>
    </location>
</feature>
<dbReference type="EMBL" id="FODV01000002">
    <property type="protein sequence ID" value="SEO40207.1"/>
    <property type="molecule type" value="Genomic_DNA"/>
</dbReference>
<sequence length="511" mass="53003">MNGQSAILGVVLVTLFGFAALGAWHARGRIDSVEDFISARDSAGTPTLTATVVASSMGAWILFSPAEAGAAFGGVTAVVGYAVGSALPLACYSWLGPRIRQLIPEGHSLTEYAHARYGRVMYVYVLVVSVAYMSVFLAAEFTGIALVMERLAGVPGWQTATLVGVTVLSYTAYGGLRASMMTDRLQTLVVLPLLFVGVAVALDALGGPTAAATSVAATRPELLSLGYLPGLEFGAYVAVAILGAELLNQAWWQRVYAGRDDRTVARSFRLAAVCVVPMVLLVGLFGPVAAGRGLVADPADASVALFLVVERALPAWATLVFALLALLLVTSSADTLFNAIASVVTADLPRLVNVPTDRLTAVARLFTGVVAAVAIFVGAQGYSVLTLFLLADLLAAATFGPLLLGLYSERAGSLGVLAASALGLAVGLAFFPPARAALPTVGLPAPSFFVSFLAAAGVSCGLAALSTRVGDDSYDLDRLAQTVRRFDDEPQTVTDGGRKARSRPTDVDERT</sequence>
<feature type="transmembrane region" description="Helical" evidence="9">
    <location>
        <begin position="154"/>
        <end position="173"/>
    </location>
</feature>
<reference evidence="11" key="1">
    <citation type="submission" date="2016-10" db="EMBL/GenBank/DDBJ databases">
        <authorList>
            <person name="Varghese N."/>
            <person name="Submissions S."/>
        </authorList>
    </citation>
    <scope>NUCLEOTIDE SEQUENCE [LARGE SCALE GENOMIC DNA]</scope>
    <source>
        <strain evidence="11">CGMCC 1.10121</strain>
    </source>
</reference>
<gene>
    <name evidence="10" type="ORF">SAMN04487948_102250</name>
</gene>
<dbReference type="PANTHER" id="PTHR48086">
    <property type="entry name" value="SODIUM/PROLINE SYMPORTER-RELATED"/>
    <property type="match status" value="1"/>
</dbReference>
<feature type="transmembrane region" description="Helical" evidence="9">
    <location>
        <begin position="361"/>
        <end position="379"/>
    </location>
</feature>
<protein>
    <submittedName>
        <fullName evidence="10">Na+/proline symporter</fullName>
    </submittedName>
</protein>
<feature type="transmembrane region" description="Helical" evidence="9">
    <location>
        <begin position="443"/>
        <end position="465"/>
    </location>
</feature>
<evidence type="ECO:0000256" key="8">
    <source>
        <dbReference type="SAM" id="MobiDB-lite"/>
    </source>
</evidence>
<feature type="transmembrane region" description="Helical" evidence="9">
    <location>
        <begin position="185"/>
        <end position="205"/>
    </location>
</feature>
<dbReference type="RefSeq" id="WP_089821419.1">
    <property type="nucleotide sequence ID" value="NZ_FODV01000002.1"/>
</dbReference>
<feature type="transmembrane region" description="Helical" evidence="9">
    <location>
        <begin position="268"/>
        <end position="295"/>
    </location>
</feature>
<comment type="similarity">
    <text evidence="2 7">Belongs to the sodium:solute symporter (SSF) (TC 2.A.21) family.</text>
</comment>
<dbReference type="OrthoDB" id="9779at2157"/>
<dbReference type="Pfam" id="PF00474">
    <property type="entry name" value="SSF"/>
    <property type="match status" value="1"/>
</dbReference>
<evidence type="ECO:0000256" key="4">
    <source>
        <dbReference type="ARBA" id="ARBA00022692"/>
    </source>
</evidence>
<name>A0A1H8PEM5_9EURY</name>
<evidence type="ECO:0000313" key="10">
    <source>
        <dbReference type="EMBL" id="SEO40207.1"/>
    </source>
</evidence>
<dbReference type="PANTHER" id="PTHR48086:SF10">
    <property type="entry name" value="AGR155CP"/>
    <property type="match status" value="1"/>
</dbReference>
<evidence type="ECO:0000256" key="1">
    <source>
        <dbReference type="ARBA" id="ARBA00004141"/>
    </source>
</evidence>
<dbReference type="InterPro" id="IPR001734">
    <property type="entry name" value="Na/solute_symporter"/>
</dbReference>
<keyword evidence="11" id="KW-1185">Reference proteome</keyword>
<evidence type="ECO:0000256" key="2">
    <source>
        <dbReference type="ARBA" id="ARBA00006434"/>
    </source>
</evidence>
<comment type="subcellular location">
    <subcellularLocation>
        <location evidence="1">Membrane</location>
        <topology evidence="1">Multi-pass membrane protein</topology>
    </subcellularLocation>
</comment>
<proteinExistence type="inferred from homology"/>
<dbReference type="Gene3D" id="1.20.1730.10">
    <property type="entry name" value="Sodium/glucose cotransporter"/>
    <property type="match status" value="1"/>
</dbReference>
<evidence type="ECO:0000256" key="9">
    <source>
        <dbReference type="SAM" id="Phobius"/>
    </source>
</evidence>
<accession>A0A1H8PEM5</accession>
<dbReference type="GO" id="GO:0015606">
    <property type="term" value="F:spermidine transmembrane transporter activity"/>
    <property type="evidence" value="ECO:0007669"/>
    <property type="project" value="TreeGrafter"/>
</dbReference>
<feature type="transmembrane region" description="Helical" evidence="9">
    <location>
        <begin position="6"/>
        <end position="24"/>
    </location>
</feature>
<dbReference type="AlphaFoldDB" id="A0A1H8PEM5"/>
<feature type="transmembrane region" description="Helical" evidence="9">
    <location>
        <begin position="385"/>
        <end position="407"/>
    </location>
</feature>
<organism evidence="10 11">
    <name type="scientific">Halogranum amylolyticum</name>
    <dbReference type="NCBI Taxonomy" id="660520"/>
    <lineage>
        <taxon>Archaea</taxon>
        <taxon>Methanobacteriati</taxon>
        <taxon>Methanobacteriota</taxon>
        <taxon>Stenosarchaea group</taxon>
        <taxon>Halobacteria</taxon>
        <taxon>Halobacteriales</taxon>
        <taxon>Haloferacaceae</taxon>
    </lineage>
</organism>
<feature type="transmembrane region" description="Helical" evidence="9">
    <location>
        <begin position="414"/>
        <end position="431"/>
    </location>
</feature>
<feature type="transmembrane region" description="Helical" evidence="9">
    <location>
        <begin position="315"/>
        <end position="340"/>
    </location>
</feature>
<keyword evidence="3" id="KW-0813">Transport</keyword>
<feature type="transmembrane region" description="Helical" evidence="9">
    <location>
        <begin position="122"/>
        <end position="148"/>
    </location>
</feature>
<dbReference type="InterPro" id="IPR050277">
    <property type="entry name" value="Sodium:Solute_Symporter"/>
</dbReference>
<evidence type="ECO:0000256" key="6">
    <source>
        <dbReference type="ARBA" id="ARBA00023136"/>
    </source>
</evidence>
<evidence type="ECO:0000256" key="3">
    <source>
        <dbReference type="ARBA" id="ARBA00022448"/>
    </source>
</evidence>
<evidence type="ECO:0000256" key="5">
    <source>
        <dbReference type="ARBA" id="ARBA00022989"/>
    </source>
</evidence>